<name>A0ACB7RHQ0_HYAAI</name>
<reference evidence="1" key="1">
    <citation type="submission" date="2020-05" db="EMBL/GenBank/DDBJ databases">
        <title>Large-scale comparative analyses of tick genomes elucidate their genetic diversity and vector capacities.</title>
        <authorList>
            <person name="Jia N."/>
            <person name="Wang J."/>
            <person name="Shi W."/>
            <person name="Du L."/>
            <person name="Sun Y."/>
            <person name="Zhan W."/>
            <person name="Jiang J."/>
            <person name="Wang Q."/>
            <person name="Zhang B."/>
            <person name="Ji P."/>
            <person name="Sakyi L.B."/>
            <person name="Cui X."/>
            <person name="Yuan T."/>
            <person name="Jiang B."/>
            <person name="Yang W."/>
            <person name="Lam T.T.-Y."/>
            <person name="Chang Q."/>
            <person name="Ding S."/>
            <person name="Wang X."/>
            <person name="Zhu J."/>
            <person name="Ruan X."/>
            <person name="Zhao L."/>
            <person name="Wei J."/>
            <person name="Que T."/>
            <person name="Du C."/>
            <person name="Cheng J."/>
            <person name="Dai P."/>
            <person name="Han X."/>
            <person name="Huang E."/>
            <person name="Gao Y."/>
            <person name="Liu J."/>
            <person name="Shao H."/>
            <person name="Ye R."/>
            <person name="Li L."/>
            <person name="Wei W."/>
            <person name="Wang X."/>
            <person name="Wang C."/>
            <person name="Yang T."/>
            <person name="Huo Q."/>
            <person name="Li W."/>
            <person name="Guo W."/>
            <person name="Chen H."/>
            <person name="Zhou L."/>
            <person name="Ni X."/>
            <person name="Tian J."/>
            <person name="Zhou Y."/>
            <person name="Sheng Y."/>
            <person name="Liu T."/>
            <person name="Pan Y."/>
            <person name="Xia L."/>
            <person name="Li J."/>
            <person name="Zhao F."/>
            <person name="Cao W."/>
        </authorList>
    </citation>
    <scope>NUCLEOTIDE SEQUENCE</scope>
    <source>
        <strain evidence="1">Hyas-2018</strain>
    </source>
</reference>
<evidence type="ECO:0000313" key="1">
    <source>
        <dbReference type="EMBL" id="KAH6921760.1"/>
    </source>
</evidence>
<dbReference type="Proteomes" id="UP000821845">
    <property type="component" value="Chromosome 9"/>
</dbReference>
<proteinExistence type="predicted"/>
<gene>
    <name evidence="1" type="ORF">HPB50_004666</name>
</gene>
<sequence>MHRRGWDPTREQETPVHPTHKSRHLEVLNGCFAMKTRCAKEYILSSGGSKWTRPRSNLFRASID</sequence>
<accession>A0ACB7RHQ0</accession>
<organism evidence="1 2">
    <name type="scientific">Hyalomma asiaticum</name>
    <name type="common">Tick</name>
    <dbReference type="NCBI Taxonomy" id="266040"/>
    <lineage>
        <taxon>Eukaryota</taxon>
        <taxon>Metazoa</taxon>
        <taxon>Ecdysozoa</taxon>
        <taxon>Arthropoda</taxon>
        <taxon>Chelicerata</taxon>
        <taxon>Arachnida</taxon>
        <taxon>Acari</taxon>
        <taxon>Parasitiformes</taxon>
        <taxon>Ixodida</taxon>
        <taxon>Ixodoidea</taxon>
        <taxon>Ixodidae</taxon>
        <taxon>Hyalomminae</taxon>
        <taxon>Hyalomma</taxon>
    </lineage>
</organism>
<comment type="caution">
    <text evidence="1">The sequence shown here is derived from an EMBL/GenBank/DDBJ whole genome shotgun (WGS) entry which is preliminary data.</text>
</comment>
<evidence type="ECO:0000313" key="2">
    <source>
        <dbReference type="Proteomes" id="UP000821845"/>
    </source>
</evidence>
<protein>
    <submittedName>
        <fullName evidence="1">Uncharacterized protein</fullName>
    </submittedName>
</protein>
<keyword evidence="2" id="KW-1185">Reference proteome</keyword>
<dbReference type="EMBL" id="CM023489">
    <property type="protein sequence ID" value="KAH6921760.1"/>
    <property type="molecule type" value="Genomic_DNA"/>
</dbReference>